<keyword evidence="1" id="KW-0472">Membrane</keyword>
<dbReference type="RefSeq" id="WP_307257799.1">
    <property type="nucleotide sequence ID" value="NZ_JAUSUC010000027.1"/>
</dbReference>
<gene>
    <name evidence="2" type="ORF">J2S13_002214</name>
</gene>
<evidence type="ECO:0000313" key="3">
    <source>
        <dbReference type="Proteomes" id="UP001237207"/>
    </source>
</evidence>
<dbReference type="Proteomes" id="UP001237207">
    <property type="component" value="Unassembled WGS sequence"/>
</dbReference>
<keyword evidence="1" id="KW-0812">Transmembrane</keyword>
<evidence type="ECO:0000313" key="2">
    <source>
        <dbReference type="EMBL" id="MDQ0215794.1"/>
    </source>
</evidence>
<proteinExistence type="predicted"/>
<keyword evidence="3" id="KW-1185">Reference proteome</keyword>
<accession>A0AAJ1SZN0</accession>
<organism evidence="2 3">
    <name type="scientific">Oikeobacillus pervagus</name>
    <dbReference type="NCBI Taxonomy" id="1325931"/>
    <lineage>
        <taxon>Bacteria</taxon>
        <taxon>Bacillati</taxon>
        <taxon>Bacillota</taxon>
        <taxon>Bacilli</taxon>
        <taxon>Bacillales</taxon>
        <taxon>Bacillaceae</taxon>
        <taxon>Oikeobacillus</taxon>
    </lineage>
</organism>
<name>A0AAJ1SZN0_9BACI</name>
<dbReference type="EMBL" id="JAUSUC010000027">
    <property type="protein sequence ID" value="MDQ0215794.1"/>
    <property type="molecule type" value="Genomic_DNA"/>
</dbReference>
<feature type="transmembrane region" description="Helical" evidence="1">
    <location>
        <begin position="20"/>
        <end position="36"/>
    </location>
</feature>
<reference evidence="2" key="1">
    <citation type="submission" date="2023-07" db="EMBL/GenBank/DDBJ databases">
        <title>Genomic Encyclopedia of Type Strains, Phase IV (KMG-IV): sequencing the most valuable type-strain genomes for metagenomic binning, comparative biology and taxonomic classification.</title>
        <authorList>
            <person name="Goeker M."/>
        </authorList>
    </citation>
    <scope>NUCLEOTIDE SEQUENCE</scope>
    <source>
        <strain evidence="2">DSM 23947</strain>
    </source>
</reference>
<dbReference type="AlphaFoldDB" id="A0AAJ1SZN0"/>
<evidence type="ECO:0000256" key="1">
    <source>
        <dbReference type="SAM" id="Phobius"/>
    </source>
</evidence>
<comment type="caution">
    <text evidence="2">The sequence shown here is derived from an EMBL/GenBank/DDBJ whole genome shotgun (WGS) entry which is preliminary data.</text>
</comment>
<protein>
    <submittedName>
        <fullName evidence="2">Uncharacterized protein</fullName>
    </submittedName>
</protein>
<keyword evidence="1" id="KW-1133">Transmembrane helix</keyword>
<sequence length="160" mass="18581">MLTLITGKEAAHDDSAKKWAILPVTIAMLFFLLLIGSNKDQAIEGDVEAQLISLIEKKSANQTVYIDFKKDLNIEFDNVYLFPPYTKEEDQKKILTFDWVRVKDIGIQFRDDINLFIFMKDEKLVDTIQLPRNYKIKLTEPLNNEYRISSTIGIVNTYKN</sequence>